<accession>A0ABU9B3B0</accession>
<proteinExistence type="predicted"/>
<evidence type="ECO:0000313" key="1">
    <source>
        <dbReference type="EMBL" id="MEK7954308.1"/>
    </source>
</evidence>
<name>A0ABU9B3B0_9BACT</name>
<comment type="caution">
    <text evidence="1">The sequence shown here is derived from an EMBL/GenBank/DDBJ whole genome shotgun (WGS) entry which is preliminary data.</text>
</comment>
<reference evidence="1 2" key="1">
    <citation type="submission" date="2024-04" db="EMBL/GenBank/DDBJ databases">
        <title>Luteolibacter sp. isolated from soil.</title>
        <authorList>
            <person name="An J."/>
        </authorList>
    </citation>
    <scope>NUCLEOTIDE SEQUENCE [LARGE SCALE GENOMIC DNA]</scope>
    <source>
        <strain evidence="1 2">Y139</strain>
    </source>
</reference>
<evidence type="ECO:0000313" key="2">
    <source>
        <dbReference type="Proteomes" id="UP001371305"/>
    </source>
</evidence>
<dbReference type="Proteomes" id="UP001371305">
    <property type="component" value="Unassembled WGS sequence"/>
</dbReference>
<organism evidence="1 2">
    <name type="scientific">Luteolibacter soli</name>
    <dbReference type="NCBI Taxonomy" id="3135280"/>
    <lineage>
        <taxon>Bacteria</taxon>
        <taxon>Pseudomonadati</taxon>
        <taxon>Verrucomicrobiota</taxon>
        <taxon>Verrucomicrobiia</taxon>
        <taxon>Verrucomicrobiales</taxon>
        <taxon>Verrucomicrobiaceae</taxon>
        <taxon>Luteolibacter</taxon>
    </lineage>
</organism>
<gene>
    <name evidence="1" type="ORF">WKV53_27575</name>
</gene>
<sequence>MQSEALPILLPWPPFRSPDQTDSDEKLSFHEALSDIGGKIRDERLQKLNAKQESQLTPLNELEQHVVSEEAQRIIREIKPTIKPIDLNRFQLDADLATLTTEQVSVHLGDLLLCLSQRALDGDAKAVTEIAKIAADTALQLHGFEKFLPELVRELARKAVYWPILHDGPEFDESKLRERLAQLEVGEDLATWRCKFRKMRGKDADYPSRMWAKQAVRNIEETRWRIAVLSGKGLFEKDEASRRGYRFPIMPEWFYFRKLPTPPFSSENIGSWIPAVRDMIREDMPNFHEHPDWGAQRATADAEGRRGPGAVQNAILDDICSALRGLAPIIPKIAEVGAPSSVNSSEG</sequence>
<dbReference type="RefSeq" id="WP_341408076.1">
    <property type="nucleotide sequence ID" value="NZ_JBBUKT010000018.1"/>
</dbReference>
<protein>
    <submittedName>
        <fullName evidence="1">Uncharacterized protein</fullName>
    </submittedName>
</protein>
<dbReference type="EMBL" id="JBBUKT010000018">
    <property type="protein sequence ID" value="MEK7954308.1"/>
    <property type="molecule type" value="Genomic_DNA"/>
</dbReference>
<keyword evidence="2" id="KW-1185">Reference proteome</keyword>